<dbReference type="Proteomes" id="UP001258434">
    <property type="component" value="Unassembled WGS sequence"/>
</dbReference>
<name>A0ABD5FSA2_BACFG</name>
<organism evidence="1 2">
    <name type="scientific">Bacteroides fragilis</name>
    <dbReference type="NCBI Taxonomy" id="817"/>
    <lineage>
        <taxon>Bacteria</taxon>
        <taxon>Pseudomonadati</taxon>
        <taxon>Bacteroidota</taxon>
        <taxon>Bacteroidia</taxon>
        <taxon>Bacteroidales</taxon>
        <taxon>Bacteroidaceae</taxon>
        <taxon>Bacteroides</taxon>
    </lineage>
</organism>
<dbReference type="RefSeq" id="WP_009291895.1">
    <property type="nucleotide sequence ID" value="NZ_CP098482.1"/>
</dbReference>
<proteinExistence type="predicted"/>
<comment type="caution">
    <text evidence="1">The sequence shown here is derived from an EMBL/GenBank/DDBJ whole genome shotgun (WGS) entry which is preliminary data.</text>
</comment>
<protein>
    <submittedName>
        <fullName evidence="1">Uncharacterized protein</fullName>
    </submittedName>
</protein>
<reference evidence="2" key="1">
    <citation type="submission" date="2023-07" db="EMBL/GenBank/DDBJ databases">
        <title>A gut symbiont ubiquitin homologue binds and inactivates peptidyl-prolyl isomerase to mediate the interbacterial arms race in the human gut.</title>
        <authorList>
            <person name="Jiang K."/>
            <person name="Li W."/>
            <person name="Tong M."/>
            <person name="Xu J."/>
            <person name="Chen Z."/>
            <person name="Yang Y."/>
            <person name="Zang Y."/>
            <person name="Jiao X."/>
            <person name="Liu C."/>
            <person name="Lim B."/>
            <person name="Jiang X."/>
            <person name="Wang J."/>
            <person name="Wu D."/>
            <person name="Wang M."/>
            <person name="Liu S.-J."/>
            <person name="Shao F."/>
            <person name="Gao X."/>
        </authorList>
    </citation>
    <scope>NUCLEOTIDE SEQUENCE [LARGE SCALE GENOMIC DNA]</scope>
    <source>
        <strain evidence="2">GS077</strain>
    </source>
</reference>
<gene>
    <name evidence="1" type="ORF">BFGS077_000637</name>
</gene>
<evidence type="ECO:0000313" key="1">
    <source>
        <dbReference type="EMBL" id="MDT6975388.1"/>
    </source>
</evidence>
<reference evidence="1 2" key="2">
    <citation type="submission" date="2023-08" db="EMBL/GenBank/DDBJ databases">
        <authorList>
            <person name="Du M."/>
            <person name="Liu C."/>
            <person name="Liu S.-J."/>
        </authorList>
    </citation>
    <scope>NUCLEOTIDE SEQUENCE [LARGE SCALE GENOMIC DNA]</scope>
    <source>
        <strain evidence="1 2">GS077</strain>
    </source>
</reference>
<accession>A0ABD5FSA2</accession>
<sequence length="435" mass="51371">MEKIVYIVHAVDTEGPLYESTEATFERLKSSFNIELEPTFANLQKLRHREIFLNGLEDKIVEFLDPSLQNYNDSWDKIDLMLSKILSNDFRFKFCDSFSGGWVYNWFCLDHVGYDYNPRRRDMGYHNIHDRYIELLDKYGKYKDDIQWHFHPMSHYKEAHRAGKSYEHSETLYQILSRRIIDRNFFPSVFRAGCVTERPDANWFLEQWIPFDCSNFAVENENKEQYRDQRNGQAGDWRRAPSDWRIYHPDFYDYQKEGGCHRSIGRFLNIVSRYGNITSYEIEKAFQRANEGLPTLLGIFNHDFRNMGNEIEYFCDLLYDISRKYNNVSFKFATAKEAFNAVLQNKLSEFDLNVRLKGNELYVDTIKGCVFGPQPYLAIKTKSGKYIHDNFDFGLDGKSWSYVFDENMIKFEDVDTIGVAANDMCGQVSLKCIKA</sequence>
<evidence type="ECO:0000313" key="2">
    <source>
        <dbReference type="Proteomes" id="UP001258434"/>
    </source>
</evidence>
<dbReference type="AlphaFoldDB" id="A0ABD5FSA2"/>
<dbReference type="EMBL" id="JAVFHL010000001">
    <property type="protein sequence ID" value="MDT6975388.1"/>
    <property type="molecule type" value="Genomic_DNA"/>
</dbReference>